<dbReference type="Pfam" id="PF07676">
    <property type="entry name" value="PD40"/>
    <property type="match status" value="2"/>
</dbReference>
<keyword evidence="2" id="KW-0732">Signal</keyword>
<dbReference type="EMBL" id="FUYQ01000003">
    <property type="protein sequence ID" value="SKB32207.1"/>
    <property type="molecule type" value="Genomic_DNA"/>
</dbReference>
<dbReference type="AlphaFoldDB" id="A0A1T5ABR5"/>
<dbReference type="SUPFAM" id="SSF82171">
    <property type="entry name" value="DPP6 N-terminal domain-like"/>
    <property type="match status" value="1"/>
</dbReference>
<accession>A0A1T5ABR5</accession>
<keyword evidence="4" id="KW-1185">Reference proteome</keyword>
<feature type="signal peptide" evidence="2">
    <location>
        <begin position="1"/>
        <end position="19"/>
    </location>
</feature>
<evidence type="ECO:0000256" key="1">
    <source>
        <dbReference type="ARBA" id="ARBA00009820"/>
    </source>
</evidence>
<dbReference type="PANTHER" id="PTHR36842">
    <property type="entry name" value="PROTEIN TOLB HOMOLOG"/>
    <property type="match status" value="1"/>
</dbReference>
<evidence type="ECO:0000256" key="2">
    <source>
        <dbReference type="SAM" id="SignalP"/>
    </source>
</evidence>
<protein>
    <submittedName>
        <fullName evidence="3">WD40-like Beta Propeller Repeat</fullName>
    </submittedName>
</protein>
<feature type="chain" id="PRO_5012368864" evidence="2">
    <location>
        <begin position="20"/>
        <end position="302"/>
    </location>
</feature>
<name>A0A1T5ABR5_9BACT</name>
<organism evidence="3 4">
    <name type="scientific">Parabacteroides chartae</name>
    <dbReference type="NCBI Taxonomy" id="1037355"/>
    <lineage>
        <taxon>Bacteria</taxon>
        <taxon>Pseudomonadati</taxon>
        <taxon>Bacteroidota</taxon>
        <taxon>Bacteroidia</taxon>
        <taxon>Bacteroidales</taxon>
        <taxon>Tannerellaceae</taxon>
        <taxon>Parabacteroides</taxon>
    </lineage>
</organism>
<comment type="similarity">
    <text evidence="1">Belongs to the TolB family.</text>
</comment>
<dbReference type="InterPro" id="IPR011042">
    <property type="entry name" value="6-blade_b-propeller_TolB-like"/>
</dbReference>
<evidence type="ECO:0000313" key="4">
    <source>
        <dbReference type="Proteomes" id="UP000190852"/>
    </source>
</evidence>
<sequence>MKQMLCAMACSLVIGTVSAQQKVTSILEILDVQSGNRTVVKEFPYLIEAPNWTVDGAWLIYNSGGKLYRLSPQNPGEPEVIPTGFATRCNNDHVLSADGKGIAISHGTREDGRSRIYTLPIEGGTPRLITPLGPSYLHGWSPDGKQLAYCAERNGNYDVYVIPAEGGEEVRLTTAEGLDDGPEYSPCGNYIWFNSVRSGLMQVWRMKADGSEQTQLTFDDTRNAWFPHISPDGKQVVYIAYYKGDLKPNEHLANKNVELRIMPAGGGETRMLAKLFGGQGTINVNSWSPDSKKIAFVSYRLK</sequence>
<reference evidence="4" key="1">
    <citation type="submission" date="2017-02" db="EMBL/GenBank/DDBJ databases">
        <authorList>
            <person name="Varghese N."/>
            <person name="Submissions S."/>
        </authorList>
    </citation>
    <scope>NUCLEOTIDE SEQUENCE [LARGE SCALE GENOMIC DNA]</scope>
    <source>
        <strain evidence="4">DSM 24967</strain>
    </source>
</reference>
<dbReference type="Proteomes" id="UP000190852">
    <property type="component" value="Unassembled WGS sequence"/>
</dbReference>
<dbReference type="Gene3D" id="2.120.10.30">
    <property type="entry name" value="TolB, C-terminal domain"/>
    <property type="match status" value="1"/>
</dbReference>
<dbReference type="InterPro" id="IPR011659">
    <property type="entry name" value="WD40"/>
</dbReference>
<dbReference type="PANTHER" id="PTHR36842:SF1">
    <property type="entry name" value="PROTEIN TOLB"/>
    <property type="match status" value="1"/>
</dbReference>
<evidence type="ECO:0000313" key="3">
    <source>
        <dbReference type="EMBL" id="SKB32207.1"/>
    </source>
</evidence>
<gene>
    <name evidence="3" type="ORF">SAMN05660349_00565</name>
</gene>
<proteinExistence type="inferred from homology"/>